<feature type="compositionally biased region" description="Low complexity" evidence="4">
    <location>
        <begin position="476"/>
        <end position="497"/>
    </location>
</feature>
<feature type="compositionally biased region" description="Low complexity" evidence="4">
    <location>
        <begin position="642"/>
        <end position="662"/>
    </location>
</feature>
<evidence type="ECO:0000256" key="4">
    <source>
        <dbReference type="SAM" id="MobiDB-lite"/>
    </source>
</evidence>
<comment type="similarity">
    <text evidence="1">Belongs to the ATG14 family.</text>
</comment>
<dbReference type="PANTHER" id="PTHR15157">
    <property type="entry name" value="UV RADIATION RESISTANCE-ASSOCIATED GENE PROTEIN"/>
    <property type="match status" value="1"/>
</dbReference>
<dbReference type="InterPro" id="IPR018791">
    <property type="entry name" value="UV_resistance/autophagy_Atg14"/>
</dbReference>
<dbReference type="GO" id="GO:0032991">
    <property type="term" value="C:protein-containing complex"/>
    <property type="evidence" value="ECO:0007669"/>
    <property type="project" value="UniProtKB-ARBA"/>
</dbReference>
<accession>Q6MVR1</accession>
<evidence type="ECO:0000313" key="5">
    <source>
        <dbReference type="EMBL" id="CAE76235.1"/>
    </source>
</evidence>
<evidence type="ECO:0000256" key="3">
    <source>
        <dbReference type="ARBA" id="ARBA00023054"/>
    </source>
</evidence>
<dbReference type="GO" id="GO:0005768">
    <property type="term" value="C:endosome"/>
    <property type="evidence" value="ECO:0007669"/>
    <property type="project" value="TreeGrafter"/>
</dbReference>
<dbReference type="EMBL" id="BX842624">
    <property type="protein sequence ID" value="CAE76235.1"/>
    <property type="molecule type" value="Genomic_DNA"/>
</dbReference>
<name>Q6MVR1_NEUCS</name>
<dbReference type="GO" id="GO:0035493">
    <property type="term" value="P:SNARE complex assembly"/>
    <property type="evidence" value="ECO:0007669"/>
    <property type="project" value="TreeGrafter"/>
</dbReference>
<dbReference type="AlphaFoldDB" id="Q6MVR1"/>
<feature type="region of interest" description="Disordered" evidence="4">
    <location>
        <begin position="684"/>
        <end position="717"/>
    </location>
</feature>
<evidence type="ECO:0000256" key="2">
    <source>
        <dbReference type="ARBA" id="ARBA00013807"/>
    </source>
</evidence>
<dbReference type="GO" id="GO:0000149">
    <property type="term" value="F:SNARE binding"/>
    <property type="evidence" value="ECO:0007669"/>
    <property type="project" value="TreeGrafter"/>
</dbReference>
<reference evidence="5" key="2">
    <citation type="submission" date="2003-11" db="EMBL/GenBank/DDBJ databases">
        <authorList>
            <person name="German Neurospora genome project"/>
        </authorList>
    </citation>
    <scope>NUCLEOTIDE SEQUENCE</scope>
</reference>
<feature type="compositionally biased region" description="Basic and acidic residues" evidence="4">
    <location>
        <begin position="611"/>
        <end position="621"/>
    </location>
</feature>
<dbReference type="VEuPathDB" id="FungiDB:NCU02846"/>
<dbReference type="PhylomeDB" id="Q6MVR1"/>
<sequence length="731" mass="80421">MSTESTRPLLLPQNRKLRHLRGIYLRNLAFTRQHGRTIDDAALNKTAGKLEALRERPDLHHTLSSEDLRPPAVRRRSTHLANADPATRQKSFQDTFASKLADAFFTLHVDGLEDPIYISEVAERATNFNFRLFELADLDSTITRSPQVTVRIWTNRQDQWSLLLEDEVDLRTLNWLGTLQNVNFPPNSLVFHMVDGIYSLEISNSYPPPKKEVPPLPTSSYNVLMRLATLNNSIQDALATRDALAAQINGLLAQEEEKQKDVGTLAEAEEQVKLASKYLSAQKRIVAAAKKHNDDLRASIAARKAAIESGLAVQRKAEEDVHHAAGEPLAQSKALLSSVRDQIRGQRRRICEDLLTIYRIQPIPPPTDPKAQKEHDPLSFQICSLPLANTVLDPTTTTAHCFVSSPYGSSSSSLSCIPKEKYPHEESLSASLGLVALLVHHLQLYLSVPLPYPIKWHGSRSTIRDDISNFPMNPNASSYSSHASQSSRSASTNSPASLGEETDPSREFPLFLPKGGSTAQYRFEYAWFLLNRNIEVLCWSQGLKVVDIRHTLPNLQWLLMVCSAGKDEVPERKRGGVRGLWLGRIRGKVVGMGMKFDDDVDGSANGSQAGGDERGISSRDHDDDDIGSRNSSRSRSRRGSTDSDAATTIISPRTTTTRRITTGGVGGGGGGGLTIGYHHYGNGNGNGNGTTAGATRSPLSRSPLAQQQLPFDEGSTKLTLRTKGLRESVAR</sequence>
<dbReference type="SMR" id="Q6MVR1"/>
<organism evidence="5">
    <name type="scientific">Neurospora crassa</name>
    <dbReference type="NCBI Taxonomy" id="5141"/>
    <lineage>
        <taxon>Eukaryota</taxon>
        <taxon>Fungi</taxon>
        <taxon>Dikarya</taxon>
        <taxon>Ascomycota</taxon>
        <taxon>Pezizomycotina</taxon>
        <taxon>Sordariomycetes</taxon>
        <taxon>Sordariomycetidae</taxon>
        <taxon>Sordariales</taxon>
        <taxon>Sordariaceae</taxon>
        <taxon>Neurospora</taxon>
    </lineage>
</organism>
<reference evidence="5" key="1">
    <citation type="submission" date="2003-11" db="EMBL/GenBank/DDBJ databases">
        <authorList>
            <person name="Schulte U."/>
            <person name="Aign V."/>
            <person name="Hoheisel J."/>
            <person name="Brandt P."/>
            <person name="Fartmann B."/>
            <person name="Holland R."/>
            <person name="Nyakatura G."/>
            <person name="Mewes H.W."/>
            <person name="Mannhaupt G."/>
        </authorList>
    </citation>
    <scope>NUCLEOTIDE SEQUENCE</scope>
</reference>
<feature type="region of interest" description="Disordered" evidence="4">
    <location>
        <begin position="599"/>
        <end position="667"/>
    </location>
</feature>
<feature type="compositionally biased region" description="Polar residues" evidence="4">
    <location>
        <begin position="697"/>
        <end position="709"/>
    </location>
</feature>
<protein>
    <recommendedName>
        <fullName evidence="2">Autophagy-related protein 14</fullName>
    </recommendedName>
</protein>
<dbReference type="GO" id="GO:0000323">
    <property type="term" value="C:lytic vacuole"/>
    <property type="evidence" value="ECO:0007669"/>
    <property type="project" value="TreeGrafter"/>
</dbReference>
<dbReference type="OMA" id="YRFEYAW"/>
<feature type="region of interest" description="Disordered" evidence="4">
    <location>
        <begin position="476"/>
        <end position="509"/>
    </location>
</feature>
<proteinExistence type="inferred from homology"/>
<evidence type="ECO:0000256" key="1">
    <source>
        <dbReference type="ARBA" id="ARBA00009574"/>
    </source>
</evidence>
<keyword evidence="3" id="KW-0175">Coiled coil</keyword>
<dbReference type="Pfam" id="PF10186">
    <property type="entry name" value="ATG14"/>
    <property type="match status" value="1"/>
</dbReference>
<dbReference type="PANTHER" id="PTHR15157:SF5">
    <property type="entry name" value="UV RADIATION RESISTANCE-ASSOCIATED GENE PROTEIN"/>
    <property type="match status" value="1"/>
</dbReference>
<gene>
    <name evidence="5" type="primary">B10D6.190</name>
</gene>